<dbReference type="Proteomes" id="UP000887565">
    <property type="component" value="Unplaced"/>
</dbReference>
<accession>A0A915K577</accession>
<dbReference type="WBParaSite" id="nRc.2.0.1.t33876-RA">
    <property type="protein sequence ID" value="nRc.2.0.1.t33876-RA"/>
    <property type="gene ID" value="nRc.2.0.1.g33876"/>
</dbReference>
<sequence>MEFYGIWIRIGSLGFSGIRIRFRSDHLNIPNPDQIRFRSFIGITFWFRGLEFVEIAIWSDLSQIWFRLLGIFPVSGYSWTCYSGSVPDNCSVLDPDPIIGILWNTDPVGSAVRDPNLNQFSRSGSVHWNCLGSGSNRISCSVSGSGRMCNSRSRCGSDDSRFLDSDLDPVEP</sequence>
<proteinExistence type="predicted"/>
<protein>
    <submittedName>
        <fullName evidence="2">Uncharacterized protein</fullName>
    </submittedName>
</protein>
<keyword evidence="1" id="KW-1185">Reference proteome</keyword>
<name>A0A915K577_ROMCU</name>
<dbReference type="AlphaFoldDB" id="A0A915K577"/>
<reference evidence="2" key="1">
    <citation type="submission" date="2022-11" db="UniProtKB">
        <authorList>
            <consortium name="WormBaseParasite"/>
        </authorList>
    </citation>
    <scope>IDENTIFICATION</scope>
</reference>
<organism evidence="1 2">
    <name type="scientific">Romanomermis culicivorax</name>
    <name type="common">Nematode worm</name>
    <dbReference type="NCBI Taxonomy" id="13658"/>
    <lineage>
        <taxon>Eukaryota</taxon>
        <taxon>Metazoa</taxon>
        <taxon>Ecdysozoa</taxon>
        <taxon>Nematoda</taxon>
        <taxon>Enoplea</taxon>
        <taxon>Dorylaimia</taxon>
        <taxon>Mermithida</taxon>
        <taxon>Mermithoidea</taxon>
        <taxon>Mermithidae</taxon>
        <taxon>Romanomermis</taxon>
    </lineage>
</organism>
<evidence type="ECO:0000313" key="2">
    <source>
        <dbReference type="WBParaSite" id="nRc.2.0.1.t33876-RA"/>
    </source>
</evidence>
<evidence type="ECO:0000313" key="1">
    <source>
        <dbReference type="Proteomes" id="UP000887565"/>
    </source>
</evidence>